<protein>
    <submittedName>
        <fullName evidence="14">TonB-dependent receptor-like protein</fullName>
    </submittedName>
</protein>
<dbReference type="GO" id="GO:0009279">
    <property type="term" value="C:cell outer membrane"/>
    <property type="evidence" value="ECO:0007669"/>
    <property type="project" value="UniProtKB-SubCell"/>
</dbReference>
<dbReference type="RefSeq" id="WP_114437530.1">
    <property type="nucleotide sequence ID" value="NZ_QPIZ01000019.1"/>
</dbReference>
<dbReference type="Gene3D" id="2.40.170.20">
    <property type="entry name" value="TonB-dependent receptor, beta-barrel domain"/>
    <property type="match status" value="1"/>
</dbReference>
<evidence type="ECO:0000256" key="9">
    <source>
        <dbReference type="ARBA" id="ARBA00023237"/>
    </source>
</evidence>
<dbReference type="PANTHER" id="PTHR30069">
    <property type="entry name" value="TONB-DEPENDENT OUTER MEMBRANE RECEPTOR"/>
    <property type="match status" value="1"/>
</dbReference>
<evidence type="ECO:0000313" key="14">
    <source>
        <dbReference type="EMBL" id="RCW31128.1"/>
    </source>
</evidence>
<keyword evidence="2" id="KW-0813">Transport</keyword>
<evidence type="ECO:0000256" key="10">
    <source>
        <dbReference type="RuleBase" id="RU003357"/>
    </source>
</evidence>
<feature type="signal peptide" evidence="11">
    <location>
        <begin position="1"/>
        <end position="20"/>
    </location>
</feature>
<comment type="caution">
    <text evidence="14">The sequence shown here is derived from an EMBL/GenBank/DDBJ whole genome shotgun (WGS) entry which is preliminary data.</text>
</comment>
<evidence type="ECO:0000256" key="1">
    <source>
        <dbReference type="ARBA" id="ARBA00004571"/>
    </source>
</evidence>
<dbReference type="InterPro" id="IPR000531">
    <property type="entry name" value="Beta-barrel_TonB"/>
</dbReference>
<dbReference type="Proteomes" id="UP000252733">
    <property type="component" value="Unassembled WGS sequence"/>
</dbReference>
<evidence type="ECO:0000256" key="4">
    <source>
        <dbReference type="ARBA" id="ARBA00022692"/>
    </source>
</evidence>
<dbReference type="Gene3D" id="2.170.130.10">
    <property type="entry name" value="TonB-dependent receptor, plug domain"/>
    <property type="match status" value="1"/>
</dbReference>
<evidence type="ECO:0000259" key="12">
    <source>
        <dbReference type="Pfam" id="PF00593"/>
    </source>
</evidence>
<feature type="domain" description="TonB-dependent receptor plug" evidence="13">
    <location>
        <begin position="120"/>
        <end position="218"/>
    </location>
</feature>
<keyword evidence="6 10" id="KW-0798">TonB box</keyword>
<dbReference type="PANTHER" id="PTHR30069:SF29">
    <property type="entry name" value="HEMOGLOBIN AND HEMOGLOBIN-HAPTOGLOBIN-BINDING PROTEIN 1-RELATED"/>
    <property type="match status" value="1"/>
</dbReference>
<dbReference type="InterPro" id="IPR039426">
    <property type="entry name" value="TonB-dep_rcpt-like"/>
</dbReference>
<sequence>MKRYLWTLLFWILCSPIIFAQNNFTISGYVKDKDTGETLIGATIYVKELQAGTTSNDYGFYSLTIPAGKYNIKYGFVGYANRLETIDLQSNIKMNVDLAPTSIELGAVEIKGRASDHNLKSTQMSMVQMDAQTLKNLPVIFGESDLMKSIQMMPGIQTPVEGSSGFSVRGGGMDQNLILLDEATVYNPSHLMGFFSVFNSDAVKDVTLYKGDIPASDGGRLSSLLDVKMRDGNKKDFSAEGGLGLISSRLTIEAPIKKDKGSFILSGRRTYADVFLKLSPDSAINNNTLFFYDLNAKLNYELNSNNRIFLSGYFGKDKYGYADDMGMNWGNATFTARWNHLFSDQLFSNLTLLYSKYNYQVEVNDGSPTFDWTSYMENLSAKYDFSWLMSPATTVRFGGQAIKHFIQPGRFEVSNQVSAYKVPDNKDLEYGIYLLGEQKIGDKLKINAGLRFSAFQNMGKATVYRIAENFQVTDTINYEHNKIFNTYTGWEPRISMRYLLNEKNSLKASYSRTYQYIQLASNSTSGTPLDVWFPASEHVKPQICDQVSVGWFRNFRQNSYEVSVETFYKWMDHQIDFDPNANLMLNNQLEKDIRFGEGHSYGAEFLLRKNEGNLTGWIGYTWSRAFRQFPDINNGKEYRANYDIPHNLNIILNYQVSQRVGISSAWTYRTGAPITYPTMRFRHADSSLPIYGDKNSARLPDYHRLDLSVTIKGKNKPDRKWEGEWHIGAYNAYNRANAYSVQFEEDPDTPNKMNAYKTVMFRIVPSVTYNFKF</sequence>
<evidence type="ECO:0000313" key="15">
    <source>
        <dbReference type="Proteomes" id="UP000252733"/>
    </source>
</evidence>
<keyword evidence="3" id="KW-1134">Transmembrane beta strand</keyword>
<name>A0A368UQL6_9BACT</name>
<keyword evidence="15" id="KW-1185">Reference proteome</keyword>
<keyword evidence="5 11" id="KW-0732">Signal</keyword>
<dbReference type="Gene3D" id="2.60.40.1120">
    <property type="entry name" value="Carboxypeptidase-like, regulatory domain"/>
    <property type="match status" value="1"/>
</dbReference>
<keyword evidence="8 14" id="KW-0675">Receptor</keyword>
<evidence type="ECO:0000259" key="13">
    <source>
        <dbReference type="Pfam" id="PF07715"/>
    </source>
</evidence>
<dbReference type="InterPro" id="IPR037066">
    <property type="entry name" value="Plug_dom_sf"/>
</dbReference>
<keyword evidence="9" id="KW-0998">Cell outer membrane</keyword>
<dbReference type="EMBL" id="QPIZ01000019">
    <property type="protein sequence ID" value="RCW31128.1"/>
    <property type="molecule type" value="Genomic_DNA"/>
</dbReference>
<dbReference type="Pfam" id="PF00593">
    <property type="entry name" value="TonB_dep_Rec_b-barrel"/>
    <property type="match status" value="1"/>
</dbReference>
<dbReference type="Pfam" id="PF07715">
    <property type="entry name" value="Plug"/>
    <property type="match status" value="1"/>
</dbReference>
<keyword evidence="7 10" id="KW-0472">Membrane</keyword>
<dbReference type="Pfam" id="PF13715">
    <property type="entry name" value="CarbopepD_reg_2"/>
    <property type="match status" value="1"/>
</dbReference>
<dbReference type="InterPro" id="IPR012910">
    <property type="entry name" value="Plug_dom"/>
</dbReference>
<dbReference type="InterPro" id="IPR036942">
    <property type="entry name" value="Beta-barrel_TonB_sf"/>
</dbReference>
<gene>
    <name evidence="14" type="ORF">DFO77_11996</name>
</gene>
<evidence type="ECO:0000256" key="2">
    <source>
        <dbReference type="ARBA" id="ARBA00022448"/>
    </source>
</evidence>
<feature type="chain" id="PRO_5016769828" evidence="11">
    <location>
        <begin position="21"/>
        <end position="773"/>
    </location>
</feature>
<feature type="domain" description="TonB-dependent receptor-like beta-barrel" evidence="12">
    <location>
        <begin position="284"/>
        <end position="721"/>
    </location>
</feature>
<dbReference type="AlphaFoldDB" id="A0A368UQL6"/>
<dbReference type="GO" id="GO:0015344">
    <property type="term" value="F:siderophore uptake transmembrane transporter activity"/>
    <property type="evidence" value="ECO:0007669"/>
    <property type="project" value="TreeGrafter"/>
</dbReference>
<dbReference type="SUPFAM" id="SSF49464">
    <property type="entry name" value="Carboxypeptidase regulatory domain-like"/>
    <property type="match status" value="1"/>
</dbReference>
<evidence type="ECO:0000256" key="7">
    <source>
        <dbReference type="ARBA" id="ARBA00023136"/>
    </source>
</evidence>
<evidence type="ECO:0000256" key="6">
    <source>
        <dbReference type="ARBA" id="ARBA00023077"/>
    </source>
</evidence>
<comment type="similarity">
    <text evidence="10">Belongs to the TonB-dependent receptor family.</text>
</comment>
<dbReference type="InterPro" id="IPR008969">
    <property type="entry name" value="CarboxyPept-like_regulatory"/>
</dbReference>
<keyword evidence="4" id="KW-0812">Transmembrane</keyword>
<accession>A0A368UQL6</accession>
<proteinExistence type="inferred from homology"/>
<dbReference type="GO" id="GO:0044718">
    <property type="term" value="P:siderophore transmembrane transport"/>
    <property type="evidence" value="ECO:0007669"/>
    <property type="project" value="TreeGrafter"/>
</dbReference>
<organism evidence="14 15">
    <name type="scientific">Marinilabilia salmonicolor</name>
    <dbReference type="NCBI Taxonomy" id="989"/>
    <lineage>
        <taxon>Bacteria</taxon>
        <taxon>Pseudomonadati</taxon>
        <taxon>Bacteroidota</taxon>
        <taxon>Bacteroidia</taxon>
        <taxon>Marinilabiliales</taxon>
        <taxon>Marinilabiliaceae</taxon>
        <taxon>Marinilabilia</taxon>
    </lineage>
</organism>
<evidence type="ECO:0000256" key="8">
    <source>
        <dbReference type="ARBA" id="ARBA00023170"/>
    </source>
</evidence>
<evidence type="ECO:0000256" key="5">
    <source>
        <dbReference type="ARBA" id="ARBA00022729"/>
    </source>
</evidence>
<dbReference type="SUPFAM" id="SSF56935">
    <property type="entry name" value="Porins"/>
    <property type="match status" value="1"/>
</dbReference>
<comment type="subcellular location">
    <subcellularLocation>
        <location evidence="1">Cell outer membrane</location>
        <topology evidence="1">Multi-pass membrane protein</topology>
    </subcellularLocation>
</comment>
<evidence type="ECO:0000256" key="11">
    <source>
        <dbReference type="SAM" id="SignalP"/>
    </source>
</evidence>
<evidence type="ECO:0000256" key="3">
    <source>
        <dbReference type="ARBA" id="ARBA00022452"/>
    </source>
</evidence>
<reference evidence="14 15" key="1">
    <citation type="submission" date="2018-07" db="EMBL/GenBank/DDBJ databases">
        <title>Freshwater and sediment microbial communities from various areas in North America, analyzing microbe dynamics in response to fracking.</title>
        <authorList>
            <person name="Lamendella R."/>
        </authorList>
    </citation>
    <scope>NUCLEOTIDE SEQUENCE [LARGE SCALE GENOMIC DNA]</scope>
    <source>
        <strain evidence="14 15">160A</strain>
    </source>
</reference>